<dbReference type="EMBL" id="JACHHT010000004">
    <property type="protein sequence ID" value="MBB6523608.1"/>
    <property type="molecule type" value="Genomic_DNA"/>
</dbReference>
<evidence type="ECO:0000256" key="2">
    <source>
        <dbReference type="ARBA" id="ARBA00022448"/>
    </source>
</evidence>
<evidence type="ECO:0000256" key="3">
    <source>
        <dbReference type="ARBA" id="ARBA00022452"/>
    </source>
</evidence>
<evidence type="ECO:0000256" key="12">
    <source>
        <dbReference type="RuleBase" id="RU003357"/>
    </source>
</evidence>
<dbReference type="InParanoid" id="A0A7X0MXM0"/>
<keyword evidence="3 11" id="KW-1134">Transmembrane beta strand</keyword>
<keyword evidence="5 11" id="KW-0812">Transmembrane</keyword>
<keyword evidence="8 12" id="KW-0798">TonB box</keyword>
<dbReference type="AlphaFoldDB" id="A0A7X0MXM0"/>
<keyword evidence="13" id="KW-0732">Signal</keyword>
<dbReference type="GO" id="GO:0009279">
    <property type="term" value="C:cell outer membrane"/>
    <property type="evidence" value="ECO:0007669"/>
    <property type="project" value="UniProtKB-SubCell"/>
</dbReference>
<dbReference type="CDD" id="cd01347">
    <property type="entry name" value="ligand_gated_channel"/>
    <property type="match status" value="1"/>
</dbReference>
<dbReference type="InterPro" id="IPR012910">
    <property type="entry name" value="Plug_dom"/>
</dbReference>
<dbReference type="PROSITE" id="PS52016">
    <property type="entry name" value="TONB_DEPENDENT_REC_3"/>
    <property type="match status" value="1"/>
</dbReference>
<evidence type="ECO:0000256" key="8">
    <source>
        <dbReference type="ARBA" id="ARBA00023077"/>
    </source>
</evidence>
<evidence type="ECO:0000256" key="13">
    <source>
        <dbReference type="SAM" id="SignalP"/>
    </source>
</evidence>
<feature type="signal peptide" evidence="13">
    <location>
        <begin position="1"/>
        <end position="27"/>
    </location>
</feature>
<comment type="similarity">
    <text evidence="11 12">Belongs to the TonB-dependent receptor family.</text>
</comment>
<feature type="chain" id="PRO_5031130901" evidence="13">
    <location>
        <begin position="28"/>
        <end position="686"/>
    </location>
</feature>
<comment type="subcellular location">
    <subcellularLocation>
        <location evidence="1 11">Cell outer membrane</location>
        <topology evidence="1 11">Multi-pass membrane protein</topology>
    </subcellularLocation>
</comment>
<keyword evidence="7" id="KW-0406">Ion transport</keyword>
<dbReference type="PANTHER" id="PTHR32552">
    <property type="entry name" value="FERRICHROME IRON RECEPTOR-RELATED"/>
    <property type="match status" value="1"/>
</dbReference>
<reference evidence="16 17" key="1">
    <citation type="submission" date="2020-08" db="EMBL/GenBank/DDBJ databases">
        <title>Genomic Encyclopedia of Type Strains, Phase IV (KMG-IV): sequencing the most valuable type-strain genomes for metagenomic binning, comparative biology and taxonomic classification.</title>
        <authorList>
            <person name="Goeker M."/>
        </authorList>
    </citation>
    <scope>NUCLEOTIDE SEQUENCE [LARGE SCALE GENOMIC DNA]</scope>
    <source>
        <strain evidence="16 17">DSM 22368</strain>
    </source>
</reference>
<evidence type="ECO:0000256" key="6">
    <source>
        <dbReference type="ARBA" id="ARBA00023004"/>
    </source>
</evidence>
<keyword evidence="16" id="KW-0675">Receptor</keyword>
<dbReference type="InterPro" id="IPR000531">
    <property type="entry name" value="Beta-barrel_TonB"/>
</dbReference>
<dbReference type="GO" id="GO:0006826">
    <property type="term" value="P:iron ion transport"/>
    <property type="evidence" value="ECO:0007669"/>
    <property type="project" value="UniProtKB-KW"/>
</dbReference>
<evidence type="ECO:0000256" key="11">
    <source>
        <dbReference type="PROSITE-ProRule" id="PRU01360"/>
    </source>
</evidence>
<sequence length="686" mass="75473">MSKIRPIRSCTSLAALSLSLTINATYAEEALDRPVEGERWLEEITVIGEKKTQSLKETTSSVSVISQDELNSMKYFTVSDAVSDVANVVALTGAVPDIRGVKGNGAAGGFNSISGGAKARVSTLIDGVAEPFVADLTGDSGIWDIEQIEVYRGPQSTTNGRNSIGGSIYIKTADPSFDWEGAARVGYRNEENYIDTSAMISGPIVDDVLAFRLTAQKLDAETITDTAGFASNPPPYKLNEIDTTRLKGKLLWQMSEDVSVMLTHSSNNEQGDTGRAFYSAINPWEYKRIFFRDIETDSDTTSLKFDARINDSMSFDVLIAYMDYQWGFDSYEANPARQQQLSFDQNSLSVDAKLNFGNNNDDINGFIGLAYFEREQDILSAGAFAYFGDDESDSASVYGEVDFAISDGFRLTLGGRLERESQTRDFTYLPIVAKLDTNKTIFLPKLALQYDLSNNSTLSFSARRGYNAAGGALNFRAQEYYYYDEETVNSYELSLRSSTEDGRANLTANLFYNDYDGYQALSSSRFIVNMDQAVTYGAELEALFRPVTDLELKAGIGLLKTEIKDAGAQYASATGNELNSAPDISANVSAKYWFGDNFNVGASYKYVAEYFGDIENTEARKAGNYGLARVNASYELNNSTIAAFVNNVFDKQAFTSAEPASRRYPEGYVAVVQPRNVGVSLTYNFK</sequence>
<accession>A0A7X0MXM0</accession>
<dbReference type="Proteomes" id="UP000528457">
    <property type="component" value="Unassembled WGS sequence"/>
</dbReference>
<keyword evidence="17" id="KW-1185">Reference proteome</keyword>
<gene>
    <name evidence="16" type="ORF">HNR48_003922</name>
</gene>
<dbReference type="InterPro" id="IPR036942">
    <property type="entry name" value="Beta-barrel_TonB_sf"/>
</dbReference>
<keyword evidence="10 11" id="KW-0998">Cell outer membrane</keyword>
<evidence type="ECO:0000256" key="10">
    <source>
        <dbReference type="ARBA" id="ARBA00023237"/>
    </source>
</evidence>
<dbReference type="Pfam" id="PF00593">
    <property type="entry name" value="TonB_dep_Rec_b-barrel"/>
    <property type="match status" value="1"/>
</dbReference>
<keyword evidence="9 11" id="KW-0472">Membrane</keyword>
<evidence type="ECO:0000256" key="4">
    <source>
        <dbReference type="ARBA" id="ARBA00022496"/>
    </source>
</evidence>
<dbReference type="Gene3D" id="2.40.170.20">
    <property type="entry name" value="TonB-dependent receptor, beta-barrel domain"/>
    <property type="match status" value="1"/>
</dbReference>
<evidence type="ECO:0000256" key="7">
    <source>
        <dbReference type="ARBA" id="ARBA00023065"/>
    </source>
</evidence>
<evidence type="ECO:0000256" key="5">
    <source>
        <dbReference type="ARBA" id="ARBA00022692"/>
    </source>
</evidence>
<organism evidence="16 17">
    <name type="scientific">Pseudoteredinibacter isoporae</name>
    <dbReference type="NCBI Taxonomy" id="570281"/>
    <lineage>
        <taxon>Bacteria</taxon>
        <taxon>Pseudomonadati</taxon>
        <taxon>Pseudomonadota</taxon>
        <taxon>Gammaproteobacteria</taxon>
        <taxon>Cellvibrionales</taxon>
        <taxon>Cellvibrionaceae</taxon>
        <taxon>Pseudoteredinibacter</taxon>
    </lineage>
</organism>
<dbReference type="Pfam" id="PF07715">
    <property type="entry name" value="Plug"/>
    <property type="match status" value="1"/>
</dbReference>
<evidence type="ECO:0000259" key="14">
    <source>
        <dbReference type="Pfam" id="PF00593"/>
    </source>
</evidence>
<feature type="domain" description="TonB-dependent receptor plug" evidence="15">
    <location>
        <begin position="55"/>
        <end position="166"/>
    </location>
</feature>
<dbReference type="SUPFAM" id="SSF56935">
    <property type="entry name" value="Porins"/>
    <property type="match status" value="1"/>
</dbReference>
<comment type="caution">
    <text evidence="16">The sequence shown here is derived from an EMBL/GenBank/DDBJ whole genome shotgun (WGS) entry which is preliminary data.</text>
</comment>
<keyword evidence="6" id="KW-0408">Iron</keyword>
<dbReference type="InterPro" id="IPR039426">
    <property type="entry name" value="TonB-dep_rcpt-like"/>
</dbReference>
<evidence type="ECO:0000313" key="16">
    <source>
        <dbReference type="EMBL" id="MBB6523608.1"/>
    </source>
</evidence>
<dbReference type="RefSeq" id="WP_166843379.1">
    <property type="nucleotide sequence ID" value="NZ_JAAONY010000004.1"/>
</dbReference>
<proteinExistence type="inferred from homology"/>
<dbReference type="PANTHER" id="PTHR32552:SF81">
    <property type="entry name" value="TONB-DEPENDENT OUTER MEMBRANE RECEPTOR"/>
    <property type="match status" value="1"/>
</dbReference>
<keyword evidence="2 11" id="KW-0813">Transport</keyword>
<protein>
    <submittedName>
        <fullName evidence="16">Outer membrane receptor protein involved in Fe transport</fullName>
    </submittedName>
</protein>
<name>A0A7X0MXM0_9GAMM</name>
<feature type="domain" description="TonB-dependent receptor-like beta-barrel" evidence="14">
    <location>
        <begin position="269"/>
        <end position="648"/>
    </location>
</feature>
<evidence type="ECO:0000259" key="15">
    <source>
        <dbReference type="Pfam" id="PF07715"/>
    </source>
</evidence>
<evidence type="ECO:0000256" key="9">
    <source>
        <dbReference type="ARBA" id="ARBA00023136"/>
    </source>
</evidence>
<evidence type="ECO:0000256" key="1">
    <source>
        <dbReference type="ARBA" id="ARBA00004571"/>
    </source>
</evidence>
<keyword evidence="4" id="KW-0410">Iron transport</keyword>
<evidence type="ECO:0000313" key="17">
    <source>
        <dbReference type="Proteomes" id="UP000528457"/>
    </source>
</evidence>